<evidence type="ECO:0000256" key="3">
    <source>
        <dbReference type="ARBA" id="ARBA00022561"/>
    </source>
</evidence>
<dbReference type="EMBL" id="KJ452171">
    <property type="protein sequence ID" value="AJA72358.1"/>
    <property type="molecule type" value="Genomic_DNA"/>
</dbReference>
<keyword evidence="2" id="KW-0597">Phosphoprotein</keyword>
<evidence type="ECO:0000256" key="6">
    <source>
        <dbReference type="ARBA" id="ARBA00022844"/>
    </source>
</evidence>
<evidence type="ECO:0000256" key="4">
    <source>
        <dbReference type="ARBA" id="ARBA00022562"/>
    </source>
</evidence>
<evidence type="ECO:0000313" key="14">
    <source>
        <dbReference type="Proteomes" id="UP000162111"/>
    </source>
</evidence>
<comment type="subunit">
    <text evidence="10">Interacts with hexon proteins; this interaction tethers the peripentonal hexons to hexons situated in the facet. Interacts with the penton protein (via N-terminus). Interacts with packaging protein 3; this interaction is required to promote correct genome packaging.</text>
</comment>
<keyword evidence="4" id="KW-1048">Host nucleus</keyword>
<feature type="region of interest" description="Disordered" evidence="11">
    <location>
        <begin position="418"/>
        <end position="453"/>
    </location>
</feature>
<reference evidence="14 15" key="1">
    <citation type="submission" date="2014-02" db="EMBL/GenBank/DDBJ databases">
        <title>Complete genome sequence of the first South Korean egg drop syndrome virus.</title>
        <authorList>
            <person name="Cha S.-Y."/>
            <person name="Shin J.-H."/>
            <person name="Jang H.-K."/>
        </authorList>
    </citation>
    <scope>NUCLEOTIDE SEQUENCE [LARGE SCALE GENOMIC DNA]</scope>
    <source>
        <strain evidence="12">D11-JW-012</strain>
        <strain evidence="13">D11-JW-017</strain>
    </source>
</reference>
<evidence type="ECO:0000313" key="15">
    <source>
        <dbReference type="Proteomes" id="UP000163658"/>
    </source>
</evidence>
<organism evidence="12 15">
    <name type="scientific">Duck adenovirus 1</name>
    <name type="common">DAdV-1</name>
    <dbReference type="NCBI Taxonomy" id="130329"/>
    <lineage>
        <taxon>Viruses</taxon>
        <taxon>Varidnaviria</taxon>
        <taxon>Bamfordvirae</taxon>
        <taxon>Preplasmiviricota</taxon>
        <taxon>Polisuviricotina</taxon>
        <taxon>Pharingeaviricetes</taxon>
        <taxon>Rowavirales</taxon>
        <taxon>Adenoviridae</taxon>
        <taxon>Barthadenovirus</taxon>
        <taxon>Barthadenovirus galloanserae</taxon>
        <taxon>Duck atadenovirus A</taxon>
    </lineage>
</organism>
<evidence type="ECO:0000256" key="8">
    <source>
        <dbReference type="ARBA" id="ARBA00023093"/>
    </source>
</evidence>
<comment type="similarity">
    <text evidence="1">Belongs to the adenoviridae hexon-linking protein IIIa family.</text>
</comment>
<keyword evidence="8" id="KW-1232">Capsid decoration protein</keyword>
<dbReference type="Pfam" id="PF02455">
    <property type="entry name" value="Hex_IIIa"/>
    <property type="match status" value="1"/>
</dbReference>
<evidence type="ECO:0000256" key="1">
    <source>
        <dbReference type="ARBA" id="ARBA00010762"/>
    </source>
</evidence>
<keyword evidence="7" id="KW-0426">Late protein</keyword>
<evidence type="ECO:0000313" key="12">
    <source>
        <dbReference type="EMBL" id="AJA72329.1"/>
    </source>
</evidence>
<feature type="region of interest" description="Disordered" evidence="11">
    <location>
        <begin position="546"/>
        <end position="575"/>
    </location>
</feature>
<accession>A0A0D3MVL8</accession>
<dbReference type="InterPro" id="IPR043053">
    <property type="entry name" value="Hex_IIIa_N"/>
</dbReference>
<dbReference type="Gene3D" id="1.20.120.1500">
    <property type="entry name" value="Pre-hexon-linking protein IIIa"/>
    <property type="match status" value="1"/>
</dbReference>
<protein>
    <submittedName>
        <fullName evidence="12">IIIa protein</fullName>
    </submittedName>
</protein>
<evidence type="ECO:0000313" key="13">
    <source>
        <dbReference type="EMBL" id="AJA72358.1"/>
    </source>
</evidence>
<keyword evidence="5" id="KW-1188">Viral release from host cell</keyword>
<keyword evidence="9" id="KW-0231">Viral genome packaging</keyword>
<dbReference type="GO" id="GO:0098021">
    <property type="term" value="C:viral capsid, decoration"/>
    <property type="evidence" value="ECO:0007669"/>
    <property type="project" value="UniProtKB-KW"/>
</dbReference>
<proteinExistence type="inferred from homology"/>
<keyword evidence="6" id="KW-0946">Virion</keyword>
<evidence type="ECO:0000256" key="9">
    <source>
        <dbReference type="ARBA" id="ARBA00023219"/>
    </source>
</evidence>
<dbReference type="Proteomes" id="UP000162111">
    <property type="component" value="Segment"/>
</dbReference>
<evidence type="ECO:0000256" key="2">
    <source>
        <dbReference type="ARBA" id="ARBA00022553"/>
    </source>
</evidence>
<feature type="compositionally biased region" description="Polar residues" evidence="11">
    <location>
        <begin position="438"/>
        <end position="452"/>
    </location>
</feature>
<evidence type="ECO:0000256" key="7">
    <source>
        <dbReference type="ARBA" id="ARBA00022921"/>
    </source>
</evidence>
<evidence type="ECO:0000256" key="5">
    <source>
        <dbReference type="ARBA" id="ARBA00022612"/>
    </source>
</evidence>
<evidence type="ECO:0000256" key="10">
    <source>
        <dbReference type="ARBA" id="ARBA00046738"/>
    </source>
</evidence>
<dbReference type="InterPro" id="IPR003479">
    <property type="entry name" value="Hex_IIIa"/>
</dbReference>
<name>A0A0D3MVL8_DADV1</name>
<evidence type="ECO:0000256" key="11">
    <source>
        <dbReference type="SAM" id="MobiDB-lite"/>
    </source>
</evidence>
<sequence length="575" mass="63881">MTTKIPSSDWSEQIINQIIVGRSNAAVRAFREQPLGNKLTALESAVVRPRRSDTADKIYELVAELIRIKAIKPEEAGSIYSDLLIRVHKFNSSNVQANLDTLVTDIRAAQSEAIRNTDVKALSNQTVLNTFLNSLHPTVPLGQENFEAFKQTLRLFVNESPNVTVYKSGPETFLQVNIRGVNTVNLNAAFKNLERYWGIILEGDILPPNVTSKLSANTRVLILFLAPFTNSNTFTHDTFISALFNVYRDTVSASLEFPEETEREVHQVAQQLGVDGADLTRTIGYLVKSNQTEAPNPYSLTPRQVQILRYVQESLVDRIDRNQESPSDALDNVHFAFAPSFYEANGAFIRRLISYMRLALENSPSYFREIYSNKYWLPPSSFWTQNYSDFFREITRPVPRIEAATVQQEPEFEWDEFETAPAPSRGAPSVAPSVAPSGLTTRSELTLASTETPPARRVMTTLAKATIPPLASLAADSYWPGSGVVAAPIVSALTTAALAPETKRRIQRLREKRAREEALGRLRRIREANDETVSLENDETVIKPLLGDGAGGFPTTSSSPVNPFAHLAPRSGVKS</sequence>
<dbReference type="EMBL" id="KJ452170">
    <property type="protein sequence ID" value="AJA72329.1"/>
    <property type="molecule type" value="Genomic_DNA"/>
</dbReference>
<keyword evidence="3" id="KW-0167">Capsid protein</keyword>
<dbReference type="Proteomes" id="UP000163658">
    <property type="component" value="Genome"/>
</dbReference>